<keyword evidence="4 10" id="KW-0547">Nucleotide-binding</keyword>
<dbReference type="CDD" id="cd00805">
    <property type="entry name" value="TyrRS_core"/>
    <property type="match status" value="1"/>
</dbReference>
<organism evidence="12 13">
    <name type="scientific">Candidatus Polarisedimenticola svalbardensis</name>
    <dbReference type="NCBI Taxonomy" id="2886004"/>
    <lineage>
        <taxon>Bacteria</taxon>
        <taxon>Pseudomonadati</taxon>
        <taxon>Acidobacteriota</taxon>
        <taxon>Candidatus Polarisedimenticolia</taxon>
        <taxon>Candidatus Polarisedimenticolales</taxon>
        <taxon>Candidatus Polarisedimenticolaceae</taxon>
        <taxon>Candidatus Polarisedimenticola</taxon>
    </lineage>
</organism>
<dbReference type="SUPFAM" id="SSF55174">
    <property type="entry name" value="Alpha-L RNA-binding motif"/>
    <property type="match status" value="1"/>
</dbReference>
<keyword evidence="7 10" id="KW-0648">Protein biosynthesis</keyword>
<dbReference type="InterPro" id="IPR024088">
    <property type="entry name" value="Tyr-tRNA-ligase_bac-type"/>
</dbReference>
<evidence type="ECO:0000256" key="6">
    <source>
        <dbReference type="ARBA" id="ARBA00022884"/>
    </source>
</evidence>
<gene>
    <name evidence="10" type="primary">tyrS</name>
    <name evidence="12" type="ORF">IFK94_00645</name>
</gene>
<dbReference type="GO" id="GO:0005829">
    <property type="term" value="C:cytosol"/>
    <property type="evidence" value="ECO:0007669"/>
    <property type="project" value="TreeGrafter"/>
</dbReference>
<evidence type="ECO:0000256" key="3">
    <source>
        <dbReference type="ARBA" id="ARBA00022598"/>
    </source>
</evidence>
<dbReference type="AlphaFoldDB" id="A0A8J6XXZ5"/>
<dbReference type="HAMAP" id="MF_02007">
    <property type="entry name" value="Tyr_tRNA_synth_type2"/>
    <property type="match status" value="1"/>
</dbReference>
<dbReference type="InterPro" id="IPR001412">
    <property type="entry name" value="aa-tRNA-synth_I_CS"/>
</dbReference>
<dbReference type="EC" id="6.1.1.1" evidence="10"/>
<evidence type="ECO:0000256" key="7">
    <source>
        <dbReference type="ARBA" id="ARBA00022917"/>
    </source>
</evidence>
<evidence type="ECO:0000313" key="13">
    <source>
        <dbReference type="Proteomes" id="UP000648239"/>
    </source>
</evidence>
<comment type="similarity">
    <text evidence="10">Belongs to the class-I aminoacyl-tRNA synthetase family. TyrS type 2 subfamily.</text>
</comment>
<dbReference type="EMBL" id="JACXWD010000001">
    <property type="protein sequence ID" value="MBD3866609.1"/>
    <property type="molecule type" value="Genomic_DNA"/>
</dbReference>
<dbReference type="InterPro" id="IPR036986">
    <property type="entry name" value="S4_RNA-bd_sf"/>
</dbReference>
<evidence type="ECO:0000256" key="2">
    <source>
        <dbReference type="ARBA" id="ARBA00022490"/>
    </source>
</evidence>
<comment type="caution">
    <text evidence="12">The sequence shown here is derived from an EMBL/GenBank/DDBJ whole genome shotgun (WGS) entry which is preliminary data.</text>
</comment>
<dbReference type="PANTHER" id="PTHR11766">
    <property type="entry name" value="TYROSYL-TRNA SYNTHETASE"/>
    <property type="match status" value="1"/>
</dbReference>
<dbReference type="InterPro" id="IPR014729">
    <property type="entry name" value="Rossmann-like_a/b/a_fold"/>
</dbReference>
<proteinExistence type="inferred from homology"/>
<feature type="binding site" evidence="10">
    <location>
        <position position="244"/>
    </location>
    <ligand>
        <name>ATP</name>
        <dbReference type="ChEBI" id="CHEBI:30616"/>
    </ligand>
</feature>
<dbReference type="GO" id="GO:0006437">
    <property type="term" value="P:tyrosyl-tRNA aminoacylation"/>
    <property type="evidence" value="ECO:0007669"/>
    <property type="project" value="UniProtKB-UniRule"/>
</dbReference>
<evidence type="ECO:0000256" key="10">
    <source>
        <dbReference type="HAMAP-Rule" id="MF_02007"/>
    </source>
</evidence>
<dbReference type="PROSITE" id="PS50889">
    <property type="entry name" value="S4"/>
    <property type="match status" value="1"/>
</dbReference>
<dbReference type="InterPro" id="IPR002307">
    <property type="entry name" value="Tyr-tRNA-ligase"/>
</dbReference>
<sequence length="417" mass="46415">MAEPNTRLLPLVADLDEQLETLTRGTVDVVTEEELVRRVKKSIATKSPLTVKVGFDPTAPDIHLGHAVLLRKMRHFQKMGHRVIFLIGDFTGMIGDPTGKSKTRPALTREEILENAETYKRQCFKILDPDATEIRFNSEWLSGLGSEGMVRLMAKYNVARMMERNDFKTRYQEGKSIAIHEFLYPLAQAYDSVALEADVELGGTDQLFNLNVGRDIMPSYGLESQLLLTTPLLEGLDGVEKMSKSLNNYVGVEEDPQNSFGKLMSISDDLMWRYYELCTDISLSGIENMQRLVKDGSLHPKRAKEGLASTIVAEFHGEAAAQQAQHGFKALFENKETPDDIPEKEIPAGDGVWLLARLLNEVGLASSNGEGNRLVRGGGVQLDGEKVAADRRELNCKAGDTMVIKAGKRRFVRVTFV</sequence>
<keyword evidence="3 10" id="KW-0436">Ligase</keyword>
<dbReference type="FunFam" id="3.40.50.620:FF:000061">
    <property type="entry name" value="Tyrosine--tRNA ligase"/>
    <property type="match status" value="1"/>
</dbReference>
<evidence type="ECO:0000313" key="12">
    <source>
        <dbReference type="EMBL" id="MBD3866609.1"/>
    </source>
</evidence>
<accession>A0A8J6XXZ5</accession>
<dbReference type="GO" id="GO:0005524">
    <property type="term" value="F:ATP binding"/>
    <property type="evidence" value="ECO:0007669"/>
    <property type="project" value="UniProtKB-UniRule"/>
</dbReference>
<dbReference type="InterPro" id="IPR024108">
    <property type="entry name" value="Tyr-tRNA-ligase_bac_2"/>
</dbReference>
<comment type="subunit">
    <text evidence="1 10">Homodimer.</text>
</comment>
<dbReference type="Pfam" id="PF00579">
    <property type="entry name" value="tRNA-synt_1b"/>
    <property type="match status" value="1"/>
</dbReference>
<comment type="function">
    <text evidence="10">Catalyzes the attachment of tyrosine to tRNA(Tyr) in a two-step reaction: tyrosine is first activated by ATP to form Tyr-AMP and then transferred to the acceptor end of tRNA(Tyr).</text>
</comment>
<keyword evidence="6 11" id="KW-0694">RNA-binding</keyword>
<evidence type="ECO:0000256" key="9">
    <source>
        <dbReference type="ARBA" id="ARBA00048248"/>
    </source>
</evidence>
<name>A0A8J6XXZ5_9BACT</name>
<comment type="subcellular location">
    <subcellularLocation>
        <location evidence="10">Cytoplasm</location>
    </subcellularLocation>
</comment>
<dbReference type="GO" id="GO:0003723">
    <property type="term" value="F:RNA binding"/>
    <property type="evidence" value="ECO:0007669"/>
    <property type="project" value="UniProtKB-KW"/>
</dbReference>
<comment type="catalytic activity">
    <reaction evidence="9 10">
        <text>tRNA(Tyr) + L-tyrosine + ATP = L-tyrosyl-tRNA(Tyr) + AMP + diphosphate + H(+)</text>
        <dbReference type="Rhea" id="RHEA:10220"/>
        <dbReference type="Rhea" id="RHEA-COMP:9706"/>
        <dbReference type="Rhea" id="RHEA-COMP:9707"/>
        <dbReference type="ChEBI" id="CHEBI:15378"/>
        <dbReference type="ChEBI" id="CHEBI:30616"/>
        <dbReference type="ChEBI" id="CHEBI:33019"/>
        <dbReference type="ChEBI" id="CHEBI:58315"/>
        <dbReference type="ChEBI" id="CHEBI:78442"/>
        <dbReference type="ChEBI" id="CHEBI:78536"/>
        <dbReference type="ChEBI" id="CHEBI:456215"/>
        <dbReference type="EC" id="6.1.1.1"/>
    </reaction>
</comment>
<dbReference type="PANTHER" id="PTHR11766:SF1">
    <property type="entry name" value="TYROSINE--TRNA LIGASE"/>
    <property type="match status" value="1"/>
</dbReference>
<dbReference type="Gene3D" id="1.10.240.10">
    <property type="entry name" value="Tyrosyl-Transfer RNA Synthetase"/>
    <property type="match status" value="1"/>
</dbReference>
<evidence type="ECO:0000256" key="1">
    <source>
        <dbReference type="ARBA" id="ARBA00011738"/>
    </source>
</evidence>
<keyword evidence="2 10" id="KW-0963">Cytoplasm</keyword>
<dbReference type="PROSITE" id="PS00178">
    <property type="entry name" value="AA_TRNA_LIGASE_I"/>
    <property type="match status" value="1"/>
</dbReference>
<dbReference type="SUPFAM" id="SSF52374">
    <property type="entry name" value="Nucleotidylyl transferase"/>
    <property type="match status" value="1"/>
</dbReference>
<dbReference type="FunFam" id="1.10.240.10:FF:000006">
    <property type="entry name" value="Tyrosine--tRNA ligase"/>
    <property type="match status" value="1"/>
</dbReference>
<protein>
    <recommendedName>
        <fullName evidence="10">Tyrosine--tRNA ligase</fullName>
        <ecNumber evidence="10">6.1.1.1</ecNumber>
    </recommendedName>
    <alternativeName>
        <fullName evidence="10">Tyrosyl-tRNA synthetase</fullName>
        <shortName evidence="10">TyrRS</shortName>
    </alternativeName>
</protein>
<feature type="short sequence motif" description="'KMSKS' region" evidence="10">
    <location>
        <begin position="241"/>
        <end position="245"/>
    </location>
</feature>
<feature type="short sequence motif" description="'HIGH' region" evidence="10">
    <location>
        <begin position="57"/>
        <end position="66"/>
    </location>
</feature>
<evidence type="ECO:0000256" key="5">
    <source>
        <dbReference type="ARBA" id="ARBA00022840"/>
    </source>
</evidence>
<evidence type="ECO:0000256" key="11">
    <source>
        <dbReference type="PROSITE-ProRule" id="PRU00182"/>
    </source>
</evidence>
<dbReference type="Gene3D" id="3.40.50.620">
    <property type="entry name" value="HUPs"/>
    <property type="match status" value="1"/>
</dbReference>
<dbReference type="NCBIfam" id="TIGR00234">
    <property type="entry name" value="tyrS"/>
    <property type="match status" value="1"/>
</dbReference>
<dbReference type="Gene3D" id="3.10.290.10">
    <property type="entry name" value="RNA-binding S4 domain"/>
    <property type="match status" value="1"/>
</dbReference>
<reference evidence="12 13" key="1">
    <citation type="submission" date="2020-08" db="EMBL/GenBank/DDBJ databases">
        <title>Acidobacteriota in marine sediments use diverse sulfur dissimilation pathways.</title>
        <authorList>
            <person name="Wasmund K."/>
        </authorList>
    </citation>
    <scope>NUCLEOTIDE SEQUENCE [LARGE SCALE GENOMIC DNA]</scope>
    <source>
        <strain evidence="12">MAG AM4</strain>
    </source>
</reference>
<dbReference type="InterPro" id="IPR002305">
    <property type="entry name" value="aa-tRNA-synth_Ic"/>
</dbReference>
<dbReference type="GO" id="GO:0004831">
    <property type="term" value="F:tyrosine-tRNA ligase activity"/>
    <property type="evidence" value="ECO:0007669"/>
    <property type="project" value="UniProtKB-UniRule"/>
</dbReference>
<dbReference type="PRINTS" id="PR01040">
    <property type="entry name" value="TRNASYNTHTYR"/>
</dbReference>
<keyword evidence="5 10" id="KW-0067">ATP-binding</keyword>
<evidence type="ECO:0000256" key="8">
    <source>
        <dbReference type="ARBA" id="ARBA00023146"/>
    </source>
</evidence>
<dbReference type="Proteomes" id="UP000648239">
    <property type="component" value="Unassembled WGS sequence"/>
</dbReference>
<evidence type="ECO:0000256" key="4">
    <source>
        <dbReference type="ARBA" id="ARBA00022741"/>
    </source>
</evidence>
<keyword evidence="8 10" id="KW-0030">Aminoacyl-tRNA synthetase</keyword>